<dbReference type="Gene3D" id="3.40.462.20">
    <property type="match status" value="1"/>
</dbReference>
<organism evidence="10 11">
    <name type="scientific">Aristolochia fimbriata</name>
    <name type="common">White veined hardy Dutchman's pipe vine</name>
    <dbReference type="NCBI Taxonomy" id="158543"/>
    <lineage>
        <taxon>Eukaryota</taxon>
        <taxon>Viridiplantae</taxon>
        <taxon>Streptophyta</taxon>
        <taxon>Embryophyta</taxon>
        <taxon>Tracheophyta</taxon>
        <taxon>Spermatophyta</taxon>
        <taxon>Magnoliopsida</taxon>
        <taxon>Magnoliidae</taxon>
        <taxon>Piperales</taxon>
        <taxon>Aristolochiaceae</taxon>
        <taxon>Aristolochia</taxon>
    </lineage>
</organism>
<dbReference type="Gene3D" id="3.30.43.10">
    <property type="entry name" value="Uridine Diphospho-n-acetylenolpyruvylglucosamine Reductase, domain 2"/>
    <property type="match status" value="1"/>
</dbReference>
<dbReference type="Pfam" id="PF01565">
    <property type="entry name" value="FAD_binding_4"/>
    <property type="match status" value="1"/>
</dbReference>
<dbReference type="EMBL" id="JAINDJ010000008">
    <property type="protein sequence ID" value="KAG9438950.1"/>
    <property type="molecule type" value="Genomic_DNA"/>
</dbReference>
<feature type="signal peptide" evidence="8">
    <location>
        <begin position="1"/>
        <end position="29"/>
    </location>
</feature>
<accession>A0AAV7DQU5</accession>
<dbReference type="InterPro" id="IPR016166">
    <property type="entry name" value="FAD-bd_PCMH"/>
</dbReference>
<keyword evidence="4 8" id="KW-0732">Signal</keyword>
<dbReference type="SUPFAM" id="SSF56176">
    <property type="entry name" value="FAD-binding/transporter-associated domain-like"/>
    <property type="match status" value="1"/>
</dbReference>
<proteinExistence type="inferred from homology"/>
<name>A0AAV7DQU5_ARIFI</name>
<protein>
    <recommendedName>
        <fullName evidence="9">FAD-binding PCMH-type domain-containing protein</fullName>
    </recommendedName>
</protein>
<keyword evidence="11" id="KW-1185">Reference proteome</keyword>
<gene>
    <name evidence="10" type="ORF">H6P81_019115</name>
</gene>
<reference evidence="10 11" key="1">
    <citation type="submission" date="2021-07" db="EMBL/GenBank/DDBJ databases">
        <title>The Aristolochia fimbriata genome: insights into angiosperm evolution, floral development and chemical biosynthesis.</title>
        <authorList>
            <person name="Jiao Y."/>
        </authorList>
    </citation>
    <scope>NUCLEOTIDE SEQUENCE [LARGE SCALE GENOMIC DNA]</scope>
    <source>
        <strain evidence="10">IBCAS-2021</strain>
        <tissue evidence="10">Leaf</tissue>
    </source>
</reference>
<dbReference type="InterPro" id="IPR012951">
    <property type="entry name" value="BBE"/>
</dbReference>
<dbReference type="AlphaFoldDB" id="A0AAV7DQU5"/>
<comment type="cofactor">
    <cofactor evidence="1">
        <name>FAD</name>
        <dbReference type="ChEBI" id="CHEBI:57692"/>
    </cofactor>
</comment>
<dbReference type="PROSITE" id="PS51387">
    <property type="entry name" value="FAD_PCMH"/>
    <property type="match status" value="1"/>
</dbReference>
<dbReference type="GO" id="GO:0016491">
    <property type="term" value="F:oxidoreductase activity"/>
    <property type="evidence" value="ECO:0007669"/>
    <property type="project" value="InterPro"/>
</dbReference>
<evidence type="ECO:0000256" key="6">
    <source>
        <dbReference type="ARBA" id="ARBA00023157"/>
    </source>
</evidence>
<dbReference type="PANTHER" id="PTHR32448">
    <property type="entry name" value="OS08G0158400 PROTEIN"/>
    <property type="match status" value="1"/>
</dbReference>
<dbReference type="Gene3D" id="3.30.465.10">
    <property type="match status" value="1"/>
</dbReference>
<keyword evidence="6" id="KW-1015">Disulfide bond</keyword>
<dbReference type="Pfam" id="PF08031">
    <property type="entry name" value="BBE"/>
    <property type="match status" value="1"/>
</dbReference>
<dbReference type="InterPro" id="IPR006094">
    <property type="entry name" value="Oxid_FAD_bind_N"/>
</dbReference>
<evidence type="ECO:0000256" key="5">
    <source>
        <dbReference type="ARBA" id="ARBA00022827"/>
    </source>
</evidence>
<dbReference type="InterPro" id="IPR016167">
    <property type="entry name" value="FAD-bd_PCMH_sub1"/>
</dbReference>
<keyword evidence="3" id="KW-0285">Flavoprotein</keyword>
<keyword evidence="7" id="KW-0325">Glycoprotein</keyword>
<evidence type="ECO:0000256" key="1">
    <source>
        <dbReference type="ARBA" id="ARBA00001974"/>
    </source>
</evidence>
<evidence type="ECO:0000313" key="11">
    <source>
        <dbReference type="Proteomes" id="UP000825729"/>
    </source>
</evidence>
<feature type="chain" id="PRO_5044000777" description="FAD-binding PCMH-type domain-containing protein" evidence="8">
    <location>
        <begin position="30"/>
        <end position="543"/>
    </location>
</feature>
<evidence type="ECO:0000256" key="3">
    <source>
        <dbReference type="ARBA" id="ARBA00022630"/>
    </source>
</evidence>
<evidence type="ECO:0000259" key="9">
    <source>
        <dbReference type="PROSITE" id="PS51387"/>
    </source>
</evidence>
<dbReference type="FunFam" id="3.30.43.10:FF:000004">
    <property type="entry name" value="Berberine bridge enzyme-like 15"/>
    <property type="match status" value="1"/>
</dbReference>
<evidence type="ECO:0000256" key="2">
    <source>
        <dbReference type="ARBA" id="ARBA00005466"/>
    </source>
</evidence>
<comment type="caution">
    <text evidence="10">The sequence shown here is derived from an EMBL/GenBank/DDBJ whole genome shotgun (WGS) entry which is preliminary data.</text>
</comment>
<keyword evidence="5" id="KW-0274">FAD</keyword>
<evidence type="ECO:0000256" key="7">
    <source>
        <dbReference type="ARBA" id="ARBA00023180"/>
    </source>
</evidence>
<dbReference type="InterPro" id="IPR036318">
    <property type="entry name" value="FAD-bd_PCMH-like_sf"/>
</dbReference>
<evidence type="ECO:0000256" key="8">
    <source>
        <dbReference type="SAM" id="SignalP"/>
    </source>
</evidence>
<sequence length="543" mass="60119">MGLRRRSGTTILFLLLSLIISSLSPTSTSTTTSSPSSENSFLECLSTHFSSPTELSQVLSTQNTTSYTSILQSSIQNLRFLSSPKHYPLFVITPTNESHIQASVICCRAHGIQLRARSGGHDYEGLSYTSEDPFEMVDLINMRSVSVDIEEGTAWVQAGATSGELYYRIAEKSLIHGFPAALCPSVGIGGLIAGGGIGTMMRKFGLAADNALDVRVVNSEGQILDRKSMGEDHFWALRGGGAASFGLILSWKIKLVPVPPKTTVFTVAKTLTEDLTRVVFRWQSMAEKCHENLFIRVIIQSTSATGGNKTVQALFNALHLGDVDELLRVTGECFPELGLEAKDCTETTWVDAVMYIGSYPSGTSREALLSRENPMGKVSFKAKSDFVKQPISEAGLAAIWKFFSEEVSGAMLWEPMGGRMAQISETELPFPHRKGNLYNVQYVAPLTNPKDVTKAMNWLNRLYRHMTVHVSRYPRASYLNYRDLDLGKNPKGNSNYFLSGIWGKKYFQGNYRRLALVKAQVDKCNFFRNEQSVPPYSRSRTCP</sequence>
<comment type="similarity">
    <text evidence="2">Belongs to the oxygen-dependent FAD-linked oxidoreductase family.</text>
</comment>
<dbReference type="Proteomes" id="UP000825729">
    <property type="component" value="Unassembled WGS sequence"/>
</dbReference>
<evidence type="ECO:0000256" key="4">
    <source>
        <dbReference type="ARBA" id="ARBA00022729"/>
    </source>
</evidence>
<evidence type="ECO:0000313" key="10">
    <source>
        <dbReference type="EMBL" id="KAG9438950.1"/>
    </source>
</evidence>
<feature type="domain" description="FAD-binding PCMH-type" evidence="9">
    <location>
        <begin position="84"/>
        <end position="258"/>
    </location>
</feature>
<dbReference type="InterPro" id="IPR016169">
    <property type="entry name" value="FAD-bd_PCMH_sub2"/>
</dbReference>
<dbReference type="GO" id="GO:0071949">
    <property type="term" value="F:FAD binding"/>
    <property type="evidence" value="ECO:0007669"/>
    <property type="project" value="InterPro"/>
</dbReference>